<gene>
    <name evidence="4" type="ORF">FK268_19625</name>
</gene>
<evidence type="ECO:0000313" key="4">
    <source>
        <dbReference type="EMBL" id="TWS22424.1"/>
    </source>
</evidence>
<dbReference type="AlphaFoldDB" id="A0A5C5RIF7"/>
<dbReference type="InterPro" id="IPR009057">
    <property type="entry name" value="Homeodomain-like_sf"/>
</dbReference>
<dbReference type="GO" id="GO:0043565">
    <property type="term" value="F:sequence-specific DNA binding"/>
    <property type="evidence" value="ECO:0007669"/>
    <property type="project" value="InterPro"/>
</dbReference>
<dbReference type="Gene3D" id="1.10.10.60">
    <property type="entry name" value="Homeodomain-like"/>
    <property type="match status" value="1"/>
</dbReference>
<dbReference type="Pfam" id="PF12833">
    <property type="entry name" value="HTH_18"/>
    <property type="match status" value="1"/>
</dbReference>
<dbReference type="SMART" id="SM00342">
    <property type="entry name" value="HTH_ARAC"/>
    <property type="match status" value="1"/>
</dbReference>
<reference evidence="4 5" key="2">
    <citation type="submission" date="2019-08" db="EMBL/GenBank/DDBJ databases">
        <title>Tsukamurella conjunctivitidis sp. nov., Tsukamurella assacharolytica sp. nov. and Tsukamurella sputae sp. nov. isolated from patients with conjunctivitis, bacteraemia (lymphoma) and respiratory infection (sputum) in Hong Kong.</title>
        <authorList>
            <person name="Fok K.M.N."/>
            <person name="Fong J.Y.H."/>
        </authorList>
    </citation>
    <scope>NUCLEOTIDE SEQUENCE [LARGE SCALE GENOMIC DNA]</scope>
    <source>
        <strain evidence="4 5">HKU70</strain>
    </source>
</reference>
<dbReference type="SUPFAM" id="SSF52317">
    <property type="entry name" value="Class I glutamine amidotransferase-like"/>
    <property type="match status" value="1"/>
</dbReference>
<dbReference type="Gene3D" id="3.40.50.880">
    <property type="match status" value="1"/>
</dbReference>
<dbReference type="InterPro" id="IPR029062">
    <property type="entry name" value="Class_I_gatase-like"/>
</dbReference>
<dbReference type="GO" id="GO:0003700">
    <property type="term" value="F:DNA-binding transcription factor activity"/>
    <property type="evidence" value="ECO:0007669"/>
    <property type="project" value="InterPro"/>
</dbReference>
<name>A0A5C5RIF7_9ACTN</name>
<protein>
    <submittedName>
        <fullName evidence="4">Helix-turn-helix domain-containing protein</fullName>
    </submittedName>
</protein>
<evidence type="ECO:0000259" key="3">
    <source>
        <dbReference type="PROSITE" id="PS01124"/>
    </source>
</evidence>
<dbReference type="PANTHER" id="PTHR43130:SF3">
    <property type="entry name" value="HTH-TYPE TRANSCRIPTIONAL REGULATOR RV1931C"/>
    <property type="match status" value="1"/>
</dbReference>
<dbReference type="PANTHER" id="PTHR43130">
    <property type="entry name" value="ARAC-FAMILY TRANSCRIPTIONAL REGULATOR"/>
    <property type="match status" value="1"/>
</dbReference>
<dbReference type="InterPro" id="IPR018060">
    <property type="entry name" value="HTH_AraC"/>
</dbReference>
<feature type="domain" description="HTH araC/xylS-type" evidence="3">
    <location>
        <begin position="213"/>
        <end position="305"/>
    </location>
</feature>
<evidence type="ECO:0000256" key="1">
    <source>
        <dbReference type="ARBA" id="ARBA00023015"/>
    </source>
</evidence>
<proteinExistence type="predicted"/>
<sequence length="305" mass="32262">MSTVAFVLMPGVHVLDVAGPAHAFGAAADLGHSYRMRYLGEHGTVLSHQGLPLGAETALPDLSPDDVVLVPGWRTATGTVPLSRSTLDWIARHHAEGGTVLSVCAGAFALGAAGLLDGRRCTTHHELCDRLAAHVPRAEVVRDVLHVTDGRIRTSAGVASGIDATLAILADRHGAGVGAKVARAMVVYARRNGHAPQRSVMLEHRDHVNDTVHRALDLIDTGFSGPLPLDDLAAGVGVSSRTLTRMFATELGTTPLRYQQSVRLEHADLLIGHGATIESAAHAVGFTDARMLRRLRSRERATTSG</sequence>
<comment type="caution">
    <text evidence="4">The sequence shown here is derived from an EMBL/GenBank/DDBJ whole genome shotgun (WGS) entry which is preliminary data.</text>
</comment>
<organism evidence="4 5">
    <name type="scientific">Tsukamurella sputi</name>
    <dbReference type="NCBI Taxonomy" id="2591848"/>
    <lineage>
        <taxon>Bacteria</taxon>
        <taxon>Bacillati</taxon>
        <taxon>Actinomycetota</taxon>
        <taxon>Actinomycetes</taxon>
        <taxon>Mycobacteriales</taxon>
        <taxon>Tsukamurellaceae</taxon>
        <taxon>Tsukamurella</taxon>
    </lineage>
</organism>
<accession>A0A5C5RIF7</accession>
<dbReference type="RefSeq" id="WP_146437134.1">
    <property type="nucleotide sequence ID" value="NZ_VIGV01000009.1"/>
</dbReference>
<dbReference type="PROSITE" id="PS01124">
    <property type="entry name" value="HTH_ARAC_FAMILY_2"/>
    <property type="match status" value="1"/>
</dbReference>
<keyword evidence="5" id="KW-1185">Reference proteome</keyword>
<keyword evidence="2" id="KW-0804">Transcription</keyword>
<dbReference type="Proteomes" id="UP000319792">
    <property type="component" value="Unassembled WGS sequence"/>
</dbReference>
<dbReference type="InterPro" id="IPR002818">
    <property type="entry name" value="DJ-1/PfpI"/>
</dbReference>
<dbReference type="OrthoDB" id="4350011at2"/>
<dbReference type="SUPFAM" id="SSF46689">
    <property type="entry name" value="Homeodomain-like"/>
    <property type="match status" value="1"/>
</dbReference>
<evidence type="ECO:0000256" key="2">
    <source>
        <dbReference type="ARBA" id="ARBA00023163"/>
    </source>
</evidence>
<evidence type="ECO:0000313" key="5">
    <source>
        <dbReference type="Proteomes" id="UP000319792"/>
    </source>
</evidence>
<reference evidence="4 5" key="1">
    <citation type="submission" date="2019-06" db="EMBL/GenBank/DDBJ databases">
        <authorList>
            <person name="Teng J.L.L."/>
            <person name="Lee H.H."/>
            <person name="Lau S.K.P."/>
            <person name="Woo P.C.Y."/>
        </authorList>
    </citation>
    <scope>NUCLEOTIDE SEQUENCE [LARGE SCALE GENOMIC DNA]</scope>
    <source>
        <strain evidence="4 5">HKU70</strain>
    </source>
</reference>
<dbReference type="Pfam" id="PF01965">
    <property type="entry name" value="DJ-1_PfpI"/>
    <property type="match status" value="1"/>
</dbReference>
<dbReference type="InterPro" id="IPR052158">
    <property type="entry name" value="INH-QAR"/>
</dbReference>
<dbReference type="EMBL" id="VIGV01000009">
    <property type="protein sequence ID" value="TWS22424.1"/>
    <property type="molecule type" value="Genomic_DNA"/>
</dbReference>
<keyword evidence="1" id="KW-0805">Transcription regulation</keyword>